<evidence type="ECO:0000313" key="1">
    <source>
        <dbReference type="EMBL" id="PKE55686.1"/>
    </source>
</evidence>
<proteinExistence type="predicted"/>
<reference evidence="1" key="1">
    <citation type="submission" date="2017-12" db="EMBL/GenBank/DDBJ databases">
        <title>Genomics of Macrococcus caseolyticus.</title>
        <authorList>
            <person name="MacFadyen A.C."/>
            <person name="Paterson G.K."/>
        </authorList>
    </citation>
    <scope>NUCLEOTIDE SEQUENCE</scope>
    <source>
        <strain evidence="1">5459_5_49</strain>
    </source>
</reference>
<evidence type="ECO:0000313" key="2">
    <source>
        <dbReference type="Proteomes" id="UP000233606"/>
    </source>
</evidence>
<dbReference type="Proteomes" id="UP000233606">
    <property type="component" value="Unassembled WGS sequence"/>
</dbReference>
<sequence length="88" mass="10296">MATRYGDADLLKEAGFVESTSYNPEWTKSFGNFKVFIFIKERFWHVQIARFGLDGVGETSMNTHKKYTDLSKALRDLESFENRLNKKH</sequence>
<dbReference type="EMBL" id="PIWU01000020">
    <property type="protein sequence ID" value="PKE55686.1"/>
    <property type="molecule type" value="Genomic_DNA"/>
</dbReference>
<comment type="caution">
    <text evidence="1">The sequence shown here is derived from an EMBL/GenBank/DDBJ whole genome shotgun (WGS) entry which is preliminary data.</text>
</comment>
<keyword evidence="2" id="KW-1185">Reference proteome</keyword>
<protein>
    <submittedName>
        <fullName evidence="1">Uncharacterized protein</fullName>
    </submittedName>
</protein>
<name>A0ACC9MQC4_9STAP</name>
<accession>A0ACC9MQC4</accession>
<gene>
    <name evidence="1" type="ORF">CW682_10825</name>
</gene>
<organism evidence="1 2">
    <name type="scientific">Macrococcoides caseolyticum</name>
    <dbReference type="NCBI Taxonomy" id="69966"/>
    <lineage>
        <taxon>Bacteria</taxon>
        <taxon>Bacillati</taxon>
        <taxon>Bacillota</taxon>
        <taxon>Bacilli</taxon>
        <taxon>Bacillales</taxon>
        <taxon>Staphylococcaceae</taxon>
        <taxon>Macrococcoides</taxon>
    </lineage>
</organism>